<evidence type="ECO:0000256" key="1">
    <source>
        <dbReference type="SAM" id="Phobius"/>
    </source>
</evidence>
<organism evidence="2 3">
    <name type="scientific">Plastoroseomonas arctica</name>
    <dbReference type="NCBI Taxonomy" id="1509237"/>
    <lineage>
        <taxon>Bacteria</taxon>
        <taxon>Pseudomonadati</taxon>
        <taxon>Pseudomonadota</taxon>
        <taxon>Alphaproteobacteria</taxon>
        <taxon>Acetobacterales</taxon>
        <taxon>Acetobacteraceae</taxon>
        <taxon>Plastoroseomonas</taxon>
    </lineage>
</organism>
<dbReference type="Proteomes" id="UP001196068">
    <property type="component" value="Unassembled WGS sequence"/>
</dbReference>
<name>A0AAF1JYC9_9PROT</name>
<reference evidence="2" key="2">
    <citation type="journal article" date="2021" name="Syst. Appl. Microbiol.">
        <title>Roseomonas hellenica sp. nov., isolated from roots of wild-growing Alkanna tinctoria.</title>
        <authorList>
            <person name="Rat A."/>
            <person name="Naranjo H.D."/>
            <person name="Lebbe L."/>
            <person name="Cnockaert M."/>
            <person name="Krigas N."/>
            <person name="Grigoriadou K."/>
            <person name="Maloupa E."/>
            <person name="Willems A."/>
        </authorList>
    </citation>
    <scope>NUCLEOTIDE SEQUENCE</scope>
    <source>
        <strain evidence="2">LMG 28251</strain>
    </source>
</reference>
<dbReference type="RefSeq" id="WP_211875736.1">
    <property type="nucleotide sequence ID" value="NZ_JAAEDH010000023.1"/>
</dbReference>
<protein>
    <submittedName>
        <fullName evidence="2">Uncharacterized protein</fullName>
    </submittedName>
</protein>
<dbReference type="AlphaFoldDB" id="A0AAF1JYC9"/>
<feature type="transmembrane region" description="Helical" evidence="1">
    <location>
        <begin position="31"/>
        <end position="49"/>
    </location>
</feature>
<sequence length="55" mass="5506">MLVPAAILLAVSLGLIGKGFALKRRGDGSGETWILGGAVVMFFAAIAVLNSGSMG</sequence>
<keyword evidence="1" id="KW-1133">Transmembrane helix</keyword>
<comment type="caution">
    <text evidence="2">The sequence shown here is derived from an EMBL/GenBank/DDBJ whole genome shotgun (WGS) entry which is preliminary data.</text>
</comment>
<evidence type="ECO:0000313" key="3">
    <source>
        <dbReference type="Proteomes" id="UP001196068"/>
    </source>
</evidence>
<dbReference type="EMBL" id="JAAEDH010000023">
    <property type="protein sequence ID" value="MBR0656869.1"/>
    <property type="molecule type" value="Genomic_DNA"/>
</dbReference>
<keyword evidence="1" id="KW-0812">Transmembrane</keyword>
<gene>
    <name evidence="2" type="ORF">GXW79_17450</name>
</gene>
<reference evidence="2" key="1">
    <citation type="submission" date="2020-01" db="EMBL/GenBank/DDBJ databases">
        <authorList>
            <person name="Rat A."/>
        </authorList>
    </citation>
    <scope>NUCLEOTIDE SEQUENCE</scope>
    <source>
        <strain evidence="2">LMG 28251</strain>
    </source>
</reference>
<keyword evidence="1" id="KW-0472">Membrane</keyword>
<accession>A0AAF1JYC9</accession>
<keyword evidence="3" id="KW-1185">Reference proteome</keyword>
<proteinExistence type="predicted"/>
<evidence type="ECO:0000313" key="2">
    <source>
        <dbReference type="EMBL" id="MBR0656869.1"/>
    </source>
</evidence>